<dbReference type="NCBIfam" id="TIGR04138">
    <property type="entry name" value="Plancto_Ver_chp"/>
    <property type="match status" value="1"/>
</dbReference>
<evidence type="ECO:0000313" key="3">
    <source>
        <dbReference type="EMBL" id="HFJ53496.1"/>
    </source>
</evidence>
<dbReference type="InterPro" id="IPR026406">
    <property type="entry name" value="Ver/Plancto_CHP"/>
</dbReference>
<dbReference type="EMBL" id="DSTU01000004">
    <property type="protein sequence ID" value="HFJ53496.1"/>
    <property type="molecule type" value="Genomic_DNA"/>
</dbReference>
<dbReference type="EMBL" id="DSLG01000008">
    <property type="protein sequence ID" value="HEA87657.1"/>
    <property type="molecule type" value="Genomic_DNA"/>
</dbReference>
<evidence type="ECO:0000313" key="1">
    <source>
        <dbReference type="EMBL" id="HEA87657.1"/>
    </source>
</evidence>
<gene>
    <name evidence="2" type="ORF">ENP62_01980</name>
    <name evidence="1" type="ORF">ENP94_06595</name>
    <name evidence="3" type="ORF">ENS16_02245</name>
</gene>
<sequence length="120" mass="13230">MVLLYELLQADPRYTVDAYLLLGNGLHHVYQQTGRKTNITAIQLLNAISTIATERYGLLAETVLASWGIITPADIHQLVIRLIHAGLLPADTVSFNEELPAGFNFNSMLDISNSLPPKTE</sequence>
<organism evidence="1">
    <name type="scientific">candidate division WOR-3 bacterium</name>
    <dbReference type="NCBI Taxonomy" id="2052148"/>
    <lineage>
        <taxon>Bacteria</taxon>
        <taxon>Bacteria division WOR-3</taxon>
    </lineage>
</organism>
<protein>
    <submittedName>
        <fullName evidence="1">Uncharacterized protein</fullName>
    </submittedName>
</protein>
<accession>A0A7C1NFR8</accession>
<evidence type="ECO:0000313" key="2">
    <source>
        <dbReference type="EMBL" id="HEE18303.1"/>
    </source>
</evidence>
<reference evidence="1" key="1">
    <citation type="journal article" date="2020" name="mSystems">
        <title>Genome- and Community-Level Interaction Insights into Carbon Utilization and Element Cycling Functions of Hydrothermarchaeota in Hydrothermal Sediment.</title>
        <authorList>
            <person name="Zhou Z."/>
            <person name="Liu Y."/>
            <person name="Xu W."/>
            <person name="Pan J."/>
            <person name="Luo Z.H."/>
            <person name="Li M."/>
        </authorList>
    </citation>
    <scope>NUCLEOTIDE SEQUENCE [LARGE SCALE GENOMIC DNA]</scope>
    <source>
        <strain evidence="2">SpSt-236</strain>
        <strain evidence="1">SpSt-265</strain>
        <strain evidence="3">SpSt-465</strain>
    </source>
</reference>
<name>A0A7C1NFR8_UNCW3</name>
<dbReference type="EMBL" id="DSKA01000147">
    <property type="protein sequence ID" value="HEE18303.1"/>
    <property type="molecule type" value="Genomic_DNA"/>
</dbReference>
<comment type="caution">
    <text evidence="1">The sequence shown here is derived from an EMBL/GenBank/DDBJ whole genome shotgun (WGS) entry which is preliminary data.</text>
</comment>
<dbReference type="AlphaFoldDB" id="A0A7C1NFR8"/>
<proteinExistence type="predicted"/>